<feature type="compositionally biased region" description="Pro residues" evidence="1">
    <location>
        <begin position="31"/>
        <end position="41"/>
    </location>
</feature>
<proteinExistence type="predicted"/>
<dbReference type="AlphaFoldDB" id="A0AAQ3JVD5"/>
<evidence type="ECO:0000313" key="2">
    <source>
        <dbReference type="EMBL" id="WOK95075.1"/>
    </source>
</evidence>
<evidence type="ECO:0000256" key="1">
    <source>
        <dbReference type="SAM" id="MobiDB-lite"/>
    </source>
</evidence>
<evidence type="ECO:0000313" key="3">
    <source>
        <dbReference type="Proteomes" id="UP001327560"/>
    </source>
</evidence>
<accession>A0AAQ3JVD5</accession>
<organism evidence="2 3">
    <name type="scientific">Canna indica</name>
    <name type="common">Indian-shot</name>
    <dbReference type="NCBI Taxonomy" id="4628"/>
    <lineage>
        <taxon>Eukaryota</taxon>
        <taxon>Viridiplantae</taxon>
        <taxon>Streptophyta</taxon>
        <taxon>Embryophyta</taxon>
        <taxon>Tracheophyta</taxon>
        <taxon>Spermatophyta</taxon>
        <taxon>Magnoliopsida</taxon>
        <taxon>Liliopsida</taxon>
        <taxon>Zingiberales</taxon>
        <taxon>Cannaceae</taxon>
        <taxon>Canna</taxon>
    </lineage>
</organism>
<reference evidence="2 3" key="1">
    <citation type="submission" date="2023-10" db="EMBL/GenBank/DDBJ databases">
        <title>Chromosome-scale genome assembly provides insights into flower coloration mechanisms of Canna indica.</title>
        <authorList>
            <person name="Li C."/>
        </authorList>
    </citation>
    <scope>NUCLEOTIDE SEQUENCE [LARGE SCALE GENOMIC DNA]</scope>
    <source>
        <tissue evidence="2">Flower</tissue>
    </source>
</reference>
<sequence length="66" mass="7559">MLRRKPSRIEVKADDKEEMEEARRRRTSNPRPSPNPNPNPNPLQKYLDPSTLDAAAKAQRIGLHQA</sequence>
<dbReference type="Proteomes" id="UP001327560">
    <property type="component" value="Chromosome 1"/>
</dbReference>
<protein>
    <submittedName>
        <fullName evidence="2">Uncharacterized protein</fullName>
    </submittedName>
</protein>
<gene>
    <name evidence="2" type="ORF">Cni_G03782</name>
</gene>
<keyword evidence="3" id="KW-1185">Reference proteome</keyword>
<dbReference type="EMBL" id="CP136890">
    <property type="protein sequence ID" value="WOK95075.1"/>
    <property type="molecule type" value="Genomic_DNA"/>
</dbReference>
<name>A0AAQ3JVD5_9LILI</name>
<feature type="region of interest" description="Disordered" evidence="1">
    <location>
        <begin position="1"/>
        <end position="66"/>
    </location>
</feature>